<accession>A0A644Y9L5</accession>
<protein>
    <submittedName>
        <fullName evidence="1">Uncharacterized protein</fullName>
    </submittedName>
</protein>
<name>A0A644Y9L5_9ZZZZ</name>
<comment type="caution">
    <text evidence="1">The sequence shown here is derived from an EMBL/GenBank/DDBJ whole genome shotgun (WGS) entry which is preliminary data.</text>
</comment>
<dbReference type="EMBL" id="VSSQ01004452">
    <property type="protein sequence ID" value="MPM25256.1"/>
    <property type="molecule type" value="Genomic_DNA"/>
</dbReference>
<sequence>MVKFDLIILLNNKININENSLEITTVLTKYDLKNVVTVDNLIIFDNNEINVTINPNICSLNIKNETDWKHFFEYSSLFSEIIKCLSSTKFNPMINLRLIKISETSNNIFELSKTKLNFNHEDESPIKNILGVGFRFFEKSKSDDDILNEYKIEPFLNNPKFLYIEANYFFKELAKMNEDNYIDFERKIKYFIDQYK</sequence>
<reference evidence="1" key="1">
    <citation type="submission" date="2019-08" db="EMBL/GenBank/DDBJ databases">
        <authorList>
            <person name="Kucharzyk K."/>
            <person name="Murdoch R.W."/>
            <person name="Higgins S."/>
            <person name="Loffler F."/>
        </authorList>
    </citation>
    <scope>NUCLEOTIDE SEQUENCE</scope>
</reference>
<organism evidence="1">
    <name type="scientific">bioreactor metagenome</name>
    <dbReference type="NCBI Taxonomy" id="1076179"/>
    <lineage>
        <taxon>unclassified sequences</taxon>
        <taxon>metagenomes</taxon>
        <taxon>ecological metagenomes</taxon>
    </lineage>
</organism>
<evidence type="ECO:0000313" key="1">
    <source>
        <dbReference type="EMBL" id="MPM25256.1"/>
    </source>
</evidence>
<proteinExistence type="predicted"/>
<dbReference type="AlphaFoldDB" id="A0A644Y9L5"/>
<gene>
    <name evidence="1" type="ORF">SDC9_71746</name>
</gene>